<feature type="transmembrane region" description="Helical" evidence="6">
    <location>
        <begin position="271"/>
        <end position="293"/>
    </location>
</feature>
<dbReference type="Pfam" id="PF00892">
    <property type="entry name" value="EamA"/>
    <property type="match status" value="2"/>
</dbReference>
<dbReference type="InterPro" id="IPR050638">
    <property type="entry name" value="AA-Vitamin_Transporters"/>
</dbReference>
<feature type="transmembrane region" description="Helical" evidence="6">
    <location>
        <begin position="139"/>
        <end position="164"/>
    </location>
</feature>
<dbReference type="SUPFAM" id="SSF103481">
    <property type="entry name" value="Multidrug resistance efflux transporter EmrE"/>
    <property type="match status" value="2"/>
</dbReference>
<keyword evidence="9" id="KW-1185">Reference proteome</keyword>
<evidence type="ECO:0000256" key="5">
    <source>
        <dbReference type="ARBA" id="ARBA00023136"/>
    </source>
</evidence>
<evidence type="ECO:0000256" key="1">
    <source>
        <dbReference type="ARBA" id="ARBA00004651"/>
    </source>
</evidence>
<keyword evidence="4 6" id="KW-1133">Transmembrane helix</keyword>
<organism evidence="8 9">
    <name type="scientific">[Pantoea] beijingensis</name>
    <dbReference type="NCBI Taxonomy" id="1324864"/>
    <lineage>
        <taxon>Bacteria</taxon>
        <taxon>Pseudomonadati</taxon>
        <taxon>Pseudomonadota</taxon>
        <taxon>Gammaproteobacteria</taxon>
        <taxon>Enterobacterales</taxon>
        <taxon>Erwiniaceae</taxon>
        <taxon>Erwinia</taxon>
    </lineage>
</organism>
<name>A0A443IH68_9GAMM</name>
<reference evidence="8 9" key="1">
    <citation type="submission" date="2014-04" db="EMBL/GenBank/DDBJ databases">
        <title>Draft genome sequence of Pantoea beijingensis strain LMG 27579, an emerging pathogen to Pleurotus eryngii with potential industrial application.</title>
        <authorList>
            <person name="Xu F."/>
            <person name="Liu Y."/>
            <person name="Wang S."/>
            <person name="Yin Y."/>
            <person name="Ma Y."/>
            <person name="Zhao S."/>
            <person name="Rong C."/>
        </authorList>
    </citation>
    <scope>NUCLEOTIDE SEQUENCE [LARGE SCALE GENOMIC DNA]</scope>
    <source>
        <strain evidence="8 9">LMG 27579</strain>
    </source>
</reference>
<feature type="transmembrane region" description="Helical" evidence="6">
    <location>
        <begin position="114"/>
        <end position="133"/>
    </location>
</feature>
<evidence type="ECO:0000256" key="3">
    <source>
        <dbReference type="ARBA" id="ARBA00022692"/>
    </source>
</evidence>
<keyword evidence="5 6" id="KW-0472">Membrane</keyword>
<keyword evidence="2" id="KW-1003">Cell membrane</keyword>
<protein>
    <submittedName>
        <fullName evidence="8">Acetylserine transporter</fullName>
    </submittedName>
</protein>
<feature type="domain" description="EamA" evidence="7">
    <location>
        <begin position="146"/>
        <end position="288"/>
    </location>
</feature>
<comment type="caution">
    <text evidence="8">The sequence shown here is derived from an EMBL/GenBank/DDBJ whole genome shotgun (WGS) entry which is preliminary data.</text>
</comment>
<feature type="domain" description="EamA" evidence="7">
    <location>
        <begin position="6"/>
        <end position="130"/>
    </location>
</feature>
<dbReference type="EMBL" id="JMEE01000002">
    <property type="protein sequence ID" value="RWR03340.1"/>
    <property type="molecule type" value="Genomic_DNA"/>
</dbReference>
<dbReference type="PANTHER" id="PTHR32322:SF9">
    <property type="entry name" value="AMINO-ACID METABOLITE EFFLUX PUMP-RELATED"/>
    <property type="match status" value="1"/>
</dbReference>
<feature type="transmembrane region" description="Helical" evidence="6">
    <location>
        <begin position="58"/>
        <end position="80"/>
    </location>
</feature>
<gene>
    <name evidence="8" type="ORF">ED28_03315</name>
</gene>
<evidence type="ECO:0000256" key="4">
    <source>
        <dbReference type="ARBA" id="ARBA00022989"/>
    </source>
</evidence>
<accession>A0A443IH68</accession>
<dbReference type="AlphaFoldDB" id="A0A443IH68"/>
<feature type="transmembrane region" description="Helical" evidence="6">
    <location>
        <begin position="7"/>
        <end position="27"/>
    </location>
</feature>
<feature type="transmembrane region" description="Helical" evidence="6">
    <location>
        <begin position="246"/>
        <end position="265"/>
    </location>
</feature>
<feature type="transmembrane region" description="Helical" evidence="6">
    <location>
        <begin position="33"/>
        <end position="51"/>
    </location>
</feature>
<dbReference type="RefSeq" id="WP_128175200.1">
    <property type="nucleotide sequence ID" value="NZ_CP071409.1"/>
</dbReference>
<feature type="transmembrane region" description="Helical" evidence="6">
    <location>
        <begin position="218"/>
        <end position="234"/>
    </location>
</feature>
<dbReference type="InterPro" id="IPR000620">
    <property type="entry name" value="EamA_dom"/>
</dbReference>
<dbReference type="Proteomes" id="UP000288794">
    <property type="component" value="Unassembled WGS sequence"/>
</dbReference>
<dbReference type="GO" id="GO:0016020">
    <property type="term" value="C:membrane"/>
    <property type="evidence" value="ECO:0007669"/>
    <property type="project" value="UniProtKB-SubCell"/>
</dbReference>
<keyword evidence="3 6" id="KW-0812">Transmembrane</keyword>
<evidence type="ECO:0000256" key="6">
    <source>
        <dbReference type="SAM" id="Phobius"/>
    </source>
</evidence>
<proteinExistence type="predicted"/>
<feature type="transmembrane region" description="Helical" evidence="6">
    <location>
        <begin position="86"/>
        <end position="107"/>
    </location>
</feature>
<dbReference type="PANTHER" id="PTHR32322">
    <property type="entry name" value="INNER MEMBRANE TRANSPORTER"/>
    <property type="match status" value="1"/>
</dbReference>
<sequence length="305" mass="33163">MSVKDMLLALCVVVAWGVNFVVIKLGLHDMPPFLLAGLRFTLVAFPAIFFIKPPKIPIKWLVVYGMTISFGQFAFLFLAIKLGMPAGIASLVIQAQAFFTLLLGALLLSEKLKWHHFVGILIACVGMVLLAKASMENQAMGGITMITLMLTLGAALSWALGNITNKVIMRNSKAPIMSLVVWSALVPIIPFFACSWLYEGQQTIILSLMNINTQTILALIYLAFIATIVGYAIWGDLLNRYETWRVAPLALLVPVVGIISAALLLDEMLSPIQIAGALIIIAGLLLNVFGGFLTPAHRRIAERTG</sequence>
<dbReference type="InterPro" id="IPR037185">
    <property type="entry name" value="EmrE-like"/>
</dbReference>
<evidence type="ECO:0000259" key="7">
    <source>
        <dbReference type="Pfam" id="PF00892"/>
    </source>
</evidence>
<dbReference type="Gene3D" id="1.10.3730.20">
    <property type="match status" value="1"/>
</dbReference>
<evidence type="ECO:0000313" key="8">
    <source>
        <dbReference type="EMBL" id="RWR03340.1"/>
    </source>
</evidence>
<comment type="subcellular location">
    <subcellularLocation>
        <location evidence="1">Cell membrane</location>
        <topology evidence="1">Multi-pass membrane protein</topology>
    </subcellularLocation>
</comment>
<feature type="transmembrane region" description="Helical" evidence="6">
    <location>
        <begin position="176"/>
        <end position="198"/>
    </location>
</feature>
<evidence type="ECO:0000256" key="2">
    <source>
        <dbReference type="ARBA" id="ARBA00022475"/>
    </source>
</evidence>
<evidence type="ECO:0000313" key="9">
    <source>
        <dbReference type="Proteomes" id="UP000288794"/>
    </source>
</evidence>